<accession>A0A3B7QZ30</accession>
<dbReference type="SUPFAM" id="SSF53448">
    <property type="entry name" value="Nucleotide-diphospho-sugar transferases"/>
    <property type="match status" value="1"/>
</dbReference>
<dbReference type="RefSeq" id="WP_119444700.1">
    <property type="nucleotide sequence ID" value="NZ_CP032317.1"/>
</dbReference>
<dbReference type="OrthoDB" id="199095at2"/>
<evidence type="ECO:0000313" key="2">
    <source>
        <dbReference type="EMBL" id="AYA37124.1"/>
    </source>
</evidence>
<dbReference type="Gene3D" id="3.90.550.10">
    <property type="entry name" value="Spore Coat Polysaccharide Biosynthesis Protein SpsA, Chain A"/>
    <property type="match status" value="1"/>
</dbReference>
<dbReference type="Pfam" id="PF00535">
    <property type="entry name" value="Glycos_transf_2"/>
    <property type="match status" value="1"/>
</dbReference>
<dbReference type="EMBL" id="CP032317">
    <property type="protein sequence ID" value="AYA37124.1"/>
    <property type="molecule type" value="Genomic_DNA"/>
</dbReference>
<dbReference type="InterPro" id="IPR029044">
    <property type="entry name" value="Nucleotide-diphossugar_trans"/>
</dbReference>
<gene>
    <name evidence="2" type="ORF">D3Y59_08695</name>
</gene>
<organism evidence="2 3">
    <name type="scientific">Hymenobacter oligotrophus</name>
    <dbReference type="NCBI Taxonomy" id="2319843"/>
    <lineage>
        <taxon>Bacteria</taxon>
        <taxon>Pseudomonadati</taxon>
        <taxon>Bacteroidota</taxon>
        <taxon>Cytophagia</taxon>
        <taxon>Cytophagales</taxon>
        <taxon>Hymenobacteraceae</taxon>
        <taxon>Hymenobacter</taxon>
    </lineage>
</organism>
<dbReference type="PANTHER" id="PTHR22916:SF3">
    <property type="entry name" value="UDP-GLCNAC:BETAGAL BETA-1,3-N-ACETYLGLUCOSAMINYLTRANSFERASE-LIKE PROTEIN 1"/>
    <property type="match status" value="1"/>
</dbReference>
<dbReference type="PANTHER" id="PTHR22916">
    <property type="entry name" value="GLYCOSYLTRANSFERASE"/>
    <property type="match status" value="1"/>
</dbReference>
<proteinExistence type="predicted"/>
<feature type="domain" description="Glycosyltransferase 2-like" evidence="1">
    <location>
        <begin position="7"/>
        <end position="171"/>
    </location>
</feature>
<dbReference type="AlphaFoldDB" id="A0A3B7QZ30"/>
<keyword evidence="3" id="KW-1185">Reference proteome</keyword>
<dbReference type="Proteomes" id="UP000262802">
    <property type="component" value="Chromosome"/>
</dbReference>
<keyword evidence="2" id="KW-0808">Transferase</keyword>
<dbReference type="GO" id="GO:0016758">
    <property type="term" value="F:hexosyltransferase activity"/>
    <property type="evidence" value="ECO:0007669"/>
    <property type="project" value="UniProtKB-ARBA"/>
</dbReference>
<reference evidence="2 3" key="1">
    <citation type="submission" date="2018-09" db="EMBL/GenBank/DDBJ databases">
        <title>Hymenobacter medium sp. nov., isolated from R2A medium.</title>
        <authorList>
            <person name="Yingchao G."/>
        </authorList>
    </citation>
    <scope>NUCLEOTIDE SEQUENCE [LARGE SCALE GENOMIC DNA]</scope>
    <source>
        <strain evidence="3">sh-6</strain>
    </source>
</reference>
<evidence type="ECO:0000259" key="1">
    <source>
        <dbReference type="Pfam" id="PF00535"/>
    </source>
</evidence>
<dbReference type="KEGG" id="hyh:D3Y59_08695"/>
<dbReference type="InterPro" id="IPR001173">
    <property type="entry name" value="Glyco_trans_2-like"/>
</dbReference>
<sequence>MSTPLVSVWLITYNHERYIAQAIEGVLMQKTSFAVHLVIGEDCSTDNTRAIVKEYKALYPDRITLYLPERNMGMLPILRPTFALCQSKYVAMLDGDDYWTDPLKLQKQVDALEADPELMLAYHQVQVSDEINGTTYLAAQPKHPLRVLTLEDFIQPSHPVITLSTMFRNVFNGVMPELYYELPYPDLALFILLLKEGGKAVYNPDNMGVYRIHAKGAFSGLDKYARLEQRITFFTKLKPELSKLHQCRVAEIIGFHYYELMMTALREGSVVQAAQYFKLMSGYSSGLIKNSRTVWHALFTTMVRNLSTFYRKTARA</sequence>
<name>A0A3B7QZ30_9BACT</name>
<evidence type="ECO:0000313" key="3">
    <source>
        <dbReference type="Proteomes" id="UP000262802"/>
    </source>
</evidence>
<protein>
    <submittedName>
        <fullName evidence="2">Glycosyltransferase</fullName>
    </submittedName>
</protein>